<dbReference type="Proteomes" id="UP000237947">
    <property type="component" value="Chromosome"/>
</dbReference>
<dbReference type="InterPro" id="IPR003593">
    <property type="entry name" value="AAA+_ATPase"/>
</dbReference>
<comment type="similarity">
    <text evidence="1">Belongs to the ABC transporter superfamily.</text>
</comment>
<proteinExistence type="inferred from homology"/>
<keyword evidence="3" id="KW-0547">Nucleotide-binding</keyword>
<keyword evidence="2" id="KW-0813">Transport</keyword>
<evidence type="ECO:0000256" key="4">
    <source>
        <dbReference type="ARBA" id="ARBA00022840"/>
    </source>
</evidence>
<evidence type="ECO:0000259" key="5">
    <source>
        <dbReference type="PROSITE" id="PS50893"/>
    </source>
</evidence>
<dbReference type="Pfam" id="PF00005">
    <property type="entry name" value="ABC_tran"/>
    <property type="match status" value="1"/>
</dbReference>
<dbReference type="RefSeq" id="WP_106011968.1">
    <property type="nucleotide sequence ID" value="NZ_CP027226.1"/>
</dbReference>
<feature type="domain" description="ABC transporter" evidence="5">
    <location>
        <begin position="3"/>
        <end position="223"/>
    </location>
</feature>
<dbReference type="PANTHER" id="PTHR43335:SF2">
    <property type="entry name" value="ABC TRANSPORTER, ATP-BINDING PROTEIN"/>
    <property type="match status" value="1"/>
</dbReference>
<evidence type="ECO:0000256" key="1">
    <source>
        <dbReference type="ARBA" id="ARBA00005417"/>
    </source>
</evidence>
<evidence type="ECO:0000313" key="6">
    <source>
        <dbReference type="EMBL" id="AVM41982.1"/>
    </source>
</evidence>
<dbReference type="SUPFAM" id="SSF52540">
    <property type="entry name" value="P-loop containing nucleoside triphosphate hydrolases"/>
    <property type="match status" value="1"/>
</dbReference>
<evidence type="ECO:0000256" key="3">
    <source>
        <dbReference type="ARBA" id="ARBA00022741"/>
    </source>
</evidence>
<reference evidence="7" key="1">
    <citation type="submission" date="2018-02" db="EMBL/GenBank/DDBJ databases">
        <authorList>
            <person name="Holder M.E."/>
            <person name="Ajami N.J."/>
            <person name="Petrosino J.F."/>
        </authorList>
    </citation>
    <scope>NUCLEOTIDE SEQUENCE [LARGE SCALE GENOMIC DNA]</scope>
    <source>
        <strain evidence="7">CCUG 47711</strain>
    </source>
</reference>
<evidence type="ECO:0000256" key="2">
    <source>
        <dbReference type="ARBA" id="ARBA00022448"/>
    </source>
</evidence>
<dbReference type="InterPro" id="IPR003439">
    <property type="entry name" value="ABC_transporter-like_ATP-bd"/>
</dbReference>
<keyword evidence="7" id="KW-1185">Reference proteome</keyword>
<dbReference type="PROSITE" id="PS00211">
    <property type="entry name" value="ABC_TRANSPORTER_1"/>
    <property type="match status" value="1"/>
</dbReference>
<protein>
    <submittedName>
        <fullName evidence="6">ABC transporter ATP-binding protein</fullName>
    </submittedName>
</protein>
<dbReference type="PANTHER" id="PTHR43335">
    <property type="entry name" value="ABC TRANSPORTER, ATP-BINDING PROTEIN"/>
    <property type="match status" value="1"/>
</dbReference>
<dbReference type="InterPro" id="IPR017871">
    <property type="entry name" value="ABC_transporter-like_CS"/>
</dbReference>
<dbReference type="AlphaFoldDB" id="A0A2S0KLS1"/>
<dbReference type="EMBL" id="CP027226">
    <property type="protein sequence ID" value="AVM41982.1"/>
    <property type="molecule type" value="Genomic_DNA"/>
</dbReference>
<dbReference type="PROSITE" id="PS50893">
    <property type="entry name" value="ABC_TRANSPORTER_2"/>
    <property type="match status" value="1"/>
</dbReference>
<accession>A0A2S0KLS1</accession>
<dbReference type="InterPro" id="IPR027417">
    <property type="entry name" value="P-loop_NTPase"/>
</dbReference>
<dbReference type="Gene3D" id="3.40.50.300">
    <property type="entry name" value="P-loop containing nucleotide triphosphate hydrolases"/>
    <property type="match status" value="1"/>
</dbReference>
<dbReference type="KEGG" id="fsa:C5Q98_01465"/>
<dbReference type="GO" id="GO:0016887">
    <property type="term" value="F:ATP hydrolysis activity"/>
    <property type="evidence" value="ECO:0007669"/>
    <property type="project" value="InterPro"/>
</dbReference>
<evidence type="ECO:0000313" key="7">
    <source>
        <dbReference type="Proteomes" id="UP000237947"/>
    </source>
</evidence>
<sequence>MQLKINNVNKSYGSIKALNDFDMNLKPGIYGLLGANGSGKSTLLNIISQNLKADSGTVELEPAQDILEVLGFMPQQQALYRDMSARAFLHYMAKLKKVKNAQVQVEALLEAVNLADIAHKKMKGFSGGMKQRVLLAQALLGDPKVLLLDEPTAGLDPVERIRIRNLISSFSTNKIIILATHVVSDIEYISNQVILLKKGNIIGCKPISEWLHDIQDKVFEMQVNETELENLQKKYLVGNIFHSVNGVMARVISDERPSNNARNVNPNLEDVYLYYNEGDLLNI</sequence>
<name>A0A2S0KLS1_9FIRM</name>
<dbReference type="OrthoDB" id="9775135at2"/>
<keyword evidence="4 6" id="KW-0067">ATP-binding</keyword>
<dbReference type="SMART" id="SM00382">
    <property type="entry name" value="AAA"/>
    <property type="match status" value="1"/>
</dbReference>
<gene>
    <name evidence="6" type="ORF">C5Q98_01465</name>
</gene>
<dbReference type="GO" id="GO:0005524">
    <property type="term" value="F:ATP binding"/>
    <property type="evidence" value="ECO:0007669"/>
    <property type="project" value="UniProtKB-KW"/>
</dbReference>
<organism evidence="6 7">
    <name type="scientific">Fastidiosipila sanguinis</name>
    <dbReference type="NCBI Taxonomy" id="236753"/>
    <lineage>
        <taxon>Bacteria</taxon>
        <taxon>Bacillati</taxon>
        <taxon>Bacillota</taxon>
        <taxon>Clostridia</taxon>
        <taxon>Eubacteriales</taxon>
        <taxon>Oscillospiraceae</taxon>
        <taxon>Fastidiosipila</taxon>
    </lineage>
</organism>